<keyword evidence="3" id="KW-0378">Hydrolase</keyword>
<proteinExistence type="predicted"/>
<evidence type="ECO:0000259" key="2">
    <source>
        <dbReference type="Pfam" id="PF12697"/>
    </source>
</evidence>
<evidence type="ECO:0000313" key="3">
    <source>
        <dbReference type="EMBL" id="TDP86961.1"/>
    </source>
</evidence>
<dbReference type="InterPro" id="IPR053145">
    <property type="entry name" value="AB_hydrolase_Est10"/>
</dbReference>
<keyword evidence="1" id="KW-1133">Transmembrane helix</keyword>
<dbReference type="RefSeq" id="WP_126536285.1">
    <property type="nucleotide sequence ID" value="NZ_BSPM01000008.1"/>
</dbReference>
<sequence length="593" mass="61755">MTALARPAAETVAAHDEGLAATAVAGGLPIAFEGCAGFLHPGAARRGVVMVASIGYEAHCVSETWRALAGAFAGRGLPTLRYDLPGTFDSLGDHLDPGHVARWTASVGAAAAALRRHAGVDEIVLVGFGVGAALAAAAAPGIAGVSAMVLLAPVLSGREYAREMTVWSRLIDDYLGHYPEDVPDGGLSVAGFRFTAETLQGLKALKPAPFPGVARVLAYDKPGRDSGAAIRAIVGEAAVVECRPFSDYGRLTFDPTAARPPADLLADLSAFAADGLAAPARRAVPTAPPAAELRGDGFRERAFRFGPDGRLFGVETRPAEGRPRAAVILLNTGRSRHTGWARAAVEQGRMLARAGVAVLRFDVSSVGDSLSLDDREVLYADHVDADVTAAIDVAAAEGVPVVLAGGCSGAFLAFRAAAQDPRVRGVVLVNPQRFVWDPRERLDVLIAAGTRTVSAQAGQALSLRQWRRLVSGEIRVGRIAAGVARQLAGLAEAALVRRGLPVSGLAPVRAEIVRRFRVLAERGVPVRLIYGADDKGLEELARHFGRHGLVAYPNAAVSVIATTDHNLTPVAARSVMLGAVEDVVEIVAGRASP</sequence>
<comment type="caution">
    <text evidence="3">The sequence shown here is derived from an EMBL/GenBank/DDBJ whole genome shotgun (WGS) entry which is preliminary data.</text>
</comment>
<reference evidence="3 4" key="1">
    <citation type="submission" date="2019-03" db="EMBL/GenBank/DDBJ databases">
        <title>Genomic Encyclopedia of Type Strains, Phase IV (KMG-IV): sequencing the most valuable type-strain genomes for metagenomic binning, comparative biology and taxonomic classification.</title>
        <authorList>
            <person name="Goeker M."/>
        </authorList>
    </citation>
    <scope>NUCLEOTIDE SEQUENCE [LARGE SCALE GENOMIC DNA]</scope>
    <source>
        <strain evidence="3 4">DSM 102969</strain>
    </source>
</reference>
<name>A0A4R6RJZ1_9HYPH</name>
<feature type="transmembrane region" description="Helical" evidence="1">
    <location>
        <begin position="123"/>
        <end position="152"/>
    </location>
</feature>
<dbReference type="InterPro" id="IPR000073">
    <property type="entry name" value="AB_hydrolase_1"/>
</dbReference>
<accession>A0A4R6RJZ1</accession>
<dbReference type="EMBL" id="SNXY01000006">
    <property type="protein sequence ID" value="TDP86961.1"/>
    <property type="molecule type" value="Genomic_DNA"/>
</dbReference>
<organism evidence="3 4">
    <name type="scientific">Oharaeibacter diazotrophicus</name>
    <dbReference type="NCBI Taxonomy" id="1920512"/>
    <lineage>
        <taxon>Bacteria</taxon>
        <taxon>Pseudomonadati</taxon>
        <taxon>Pseudomonadota</taxon>
        <taxon>Alphaproteobacteria</taxon>
        <taxon>Hyphomicrobiales</taxon>
        <taxon>Pleomorphomonadaceae</taxon>
        <taxon>Oharaeibacter</taxon>
    </lineage>
</organism>
<dbReference type="AlphaFoldDB" id="A0A4R6RJZ1"/>
<protein>
    <submittedName>
        <fullName evidence="3">Alpha-beta hydrolase superfamily lysophospholipase</fullName>
    </submittedName>
</protein>
<gene>
    <name evidence="3" type="ORF">EDD54_0846</name>
</gene>
<dbReference type="PANTHER" id="PTHR43265:SF1">
    <property type="entry name" value="ESTERASE ESTD"/>
    <property type="match status" value="1"/>
</dbReference>
<keyword evidence="4" id="KW-1185">Reference proteome</keyword>
<dbReference type="GO" id="GO:0052689">
    <property type="term" value="F:carboxylic ester hydrolase activity"/>
    <property type="evidence" value="ECO:0007669"/>
    <property type="project" value="TreeGrafter"/>
</dbReference>
<feature type="domain" description="AB hydrolase-1" evidence="2">
    <location>
        <begin position="328"/>
        <end position="565"/>
    </location>
</feature>
<dbReference type="Gene3D" id="3.40.50.1820">
    <property type="entry name" value="alpha/beta hydrolase"/>
    <property type="match status" value="2"/>
</dbReference>
<dbReference type="SUPFAM" id="SSF53474">
    <property type="entry name" value="alpha/beta-Hydrolases"/>
    <property type="match status" value="2"/>
</dbReference>
<keyword evidence="1" id="KW-0812">Transmembrane</keyword>
<dbReference type="Proteomes" id="UP000294547">
    <property type="component" value="Unassembled WGS sequence"/>
</dbReference>
<evidence type="ECO:0000256" key="1">
    <source>
        <dbReference type="SAM" id="Phobius"/>
    </source>
</evidence>
<keyword evidence="1" id="KW-0472">Membrane</keyword>
<dbReference type="OrthoDB" id="249225at2"/>
<dbReference type="PANTHER" id="PTHR43265">
    <property type="entry name" value="ESTERASE ESTD"/>
    <property type="match status" value="1"/>
</dbReference>
<dbReference type="Pfam" id="PF12697">
    <property type="entry name" value="Abhydrolase_6"/>
    <property type="match status" value="1"/>
</dbReference>
<evidence type="ECO:0000313" key="4">
    <source>
        <dbReference type="Proteomes" id="UP000294547"/>
    </source>
</evidence>
<dbReference type="InterPro" id="IPR029058">
    <property type="entry name" value="AB_hydrolase_fold"/>
</dbReference>